<keyword evidence="7" id="KW-0902">Two-component regulatory system</keyword>
<sequence>MKTMLNKIITNIIDSVSIKTKIVFIFIAFIIIPLIIFTLISYSRINELVLTQTINSASQSFDESVSILERYFQSMNNAMQNILFDEDIYIIASKDTTDYSPIEQLGDYKMLIKRFDYIQKVSDIDIIRFYININSYYSENNVNIFSLAKISDKSWYKNLLSNDQNKLWAPPFKLEDSDTSSLDFFSYVRIIYSLESLKQPLAALRVDIKTEKVETALKNAAITENSAVFITDGDEILFPIPNAKQNSFWDKMKTVSGKSGLRQWEFITVDNSKYAITSKKLNFTDWYVHAIIPQSDIVVLQNKLRNEMIILLILISSVSYFLAYFTSKSSLKRIFLLNREMKKVENGNLKVSLRQIGKDEIGELIGSFNKMVTRMSDMIEEKYIMGQEMKSAELRALQAQINPHFLYNSLDLINCLAIKHSIPEITQMVASLSKFYKLSLSQGKDVISFKDELMHVQLYVQIQNLRFENKIKLILDIEPCIYEYSTLKTILQPIVENSIIHGIFEKEEKSGTINISAKKENNIIILEVKDDGVGMPEEVVNQILLEDKSTRRHGYGVKNTNDRIKLYYGQEYGLSYSSILGKGTTVRIKLPAVIA</sequence>
<dbReference type="SUPFAM" id="SSF55874">
    <property type="entry name" value="ATPase domain of HSP90 chaperone/DNA topoisomerase II/histidine kinase"/>
    <property type="match status" value="1"/>
</dbReference>
<dbReference type="OrthoDB" id="9809348at2"/>
<dbReference type="GO" id="GO:0016020">
    <property type="term" value="C:membrane"/>
    <property type="evidence" value="ECO:0007669"/>
    <property type="project" value="UniProtKB-SubCell"/>
</dbReference>
<dbReference type="InterPro" id="IPR004358">
    <property type="entry name" value="Sig_transdc_His_kin-like_C"/>
</dbReference>
<dbReference type="EC" id="2.7.13.3" evidence="3"/>
<comment type="caution">
    <text evidence="11">The sequence shown here is derived from an EMBL/GenBank/DDBJ whole genome shotgun (WGS) entry which is preliminary data.</text>
</comment>
<dbReference type="PROSITE" id="PS50109">
    <property type="entry name" value="HIS_KIN"/>
    <property type="match status" value="1"/>
</dbReference>
<keyword evidence="5" id="KW-0808">Transferase</keyword>
<dbReference type="InterPro" id="IPR036890">
    <property type="entry name" value="HATPase_C_sf"/>
</dbReference>
<organism evidence="11 12">
    <name type="scientific">Clostridium thermosuccinogenes</name>
    <dbReference type="NCBI Taxonomy" id="84032"/>
    <lineage>
        <taxon>Bacteria</taxon>
        <taxon>Bacillati</taxon>
        <taxon>Bacillota</taxon>
        <taxon>Clostridia</taxon>
        <taxon>Eubacteriales</taxon>
        <taxon>Clostridiaceae</taxon>
        <taxon>Clostridium</taxon>
    </lineage>
</organism>
<keyword evidence="8" id="KW-1133">Transmembrane helix</keyword>
<keyword evidence="6" id="KW-0418">Kinase</keyword>
<dbReference type="Pfam" id="PF00672">
    <property type="entry name" value="HAMP"/>
    <property type="match status" value="1"/>
</dbReference>
<dbReference type="Pfam" id="PF06580">
    <property type="entry name" value="His_kinase"/>
    <property type="match status" value="1"/>
</dbReference>
<dbReference type="Pfam" id="PF02518">
    <property type="entry name" value="HATPase_c"/>
    <property type="match status" value="1"/>
</dbReference>
<reference evidence="11 12" key="1">
    <citation type="submission" date="2017-06" db="EMBL/GenBank/DDBJ databases">
        <title>Investigating the central metabolism of Clostridium thermosuccinogenes.</title>
        <authorList>
            <person name="Koendjbiharie J.G."/>
            <person name="van Kranenburg R."/>
        </authorList>
    </citation>
    <scope>NUCLEOTIDE SEQUENCE [LARGE SCALE GENOMIC DNA]</scope>
    <source>
        <strain evidence="11 12">DSM 5806</strain>
    </source>
</reference>
<dbReference type="PANTHER" id="PTHR34220">
    <property type="entry name" value="SENSOR HISTIDINE KINASE YPDA"/>
    <property type="match status" value="1"/>
</dbReference>
<comment type="catalytic activity">
    <reaction evidence="1">
        <text>ATP + protein L-histidine = ADP + protein N-phospho-L-histidine.</text>
        <dbReference type="EC" id="2.7.13.3"/>
    </reaction>
</comment>
<evidence type="ECO:0000256" key="1">
    <source>
        <dbReference type="ARBA" id="ARBA00000085"/>
    </source>
</evidence>
<dbReference type="PANTHER" id="PTHR34220:SF7">
    <property type="entry name" value="SENSOR HISTIDINE KINASE YPDA"/>
    <property type="match status" value="1"/>
</dbReference>
<keyword evidence="12" id="KW-1185">Reference proteome</keyword>
<keyword evidence="8" id="KW-0472">Membrane</keyword>
<dbReference type="InterPro" id="IPR003594">
    <property type="entry name" value="HATPase_dom"/>
</dbReference>
<gene>
    <name evidence="11" type="ORF">CDQ84_03155</name>
</gene>
<dbReference type="Gene3D" id="3.30.450.20">
    <property type="entry name" value="PAS domain"/>
    <property type="match status" value="1"/>
</dbReference>
<evidence type="ECO:0000256" key="5">
    <source>
        <dbReference type="ARBA" id="ARBA00022679"/>
    </source>
</evidence>
<name>A0A2K2FKY4_9CLOT</name>
<evidence type="ECO:0000256" key="3">
    <source>
        <dbReference type="ARBA" id="ARBA00012438"/>
    </source>
</evidence>
<dbReference type="CDD" id="cd06225">
    <property type="entry name" value="HAMP"/>
    <property type="match status" value="1"/>
</dbReference>
<dbReference type="Gene3D" id="3.30.565.10">
    <property type="entry name" value="Histidine kinase-like ATPase, C-terminal domain"/>
    <property type="match status" value="1"/>
</dbReference>
<dbReference type="InterPro" id="IPR005467">
    <property type="entry name" value="His_kinase_dom"/>
</dbReference>
<dbReference type="InterPro" id="IPR050640">
    <property type="entry name" value="Bact_2-comp_sensor_kinase"/>
</dbReference>
<dbReference type="Proteomes" id="UP000236151">
    <property type="component" value="Unassembled WGS sequence"/>
</dbReference>
<keyword evidence="8" id="KW-0812">Transmembrane</keyword>
<evidence type="ECO:0000313" key="11">
    <source>
        <dbReference type="EMBL" id="PNU01134.1"/>
    </source>
</evidence>
<evidence type="ECO:0000256" key="6">
    <source>
        <dbReference type="ARBA" id="ARBA00022777"/>
    </source>
</evidence>
<comment type="subcellular location">
    <subcellularLocation>
        <location evidence="2">Membrane</location>
    </subcellularLocation>
</comment>
<dbReference type="PROSITE" id="PS50885">
    <property type="entry name" value="HAMP"/>
    <property type="match status" value="1"/>
</dbReference>
<dbReference type="AlphaFoldDB" id="A0A2K2FKY4"/>
<evidence type="ECO:0000256" key="7">
    <source>
        <dbReference type="ARBA" id="ARBA00023012"/>
    </source>
</evidence>
<accession>A0A2K2FKY4</accession>
<dbReference type="KEGG" id="cthd:CDO33_06180"/>
<dbReference type="InterPro" id="IPR010559">
    <property type="entry name" value="Sig_transdc_His_kin_internal"/>
</dbReference>
<keyword evidence="4" id="KW-0597">Phosphoprotein</keyword>
<feature type="domain" description="Histidine kinase" evidence="9">
    <location>
        <begin position="491"/>
        <end position="594"/>
    </location>
</feature>
<evidence type="ECO:0000313" key="12">
    <source>
        <dbReference type="Proteomes" id="UP000236151"/>
    </source>
</evidence>
<evidence type="ECO:0000256" key="4">
    <source>
        <dbReference type="ARBA" id="ARBA00022553"/>
    </source>
</evidence>
<dbReference type="SMART" id="SM00387">
    <property type="entry name" value="HATPase_c"/>
    <property type="match status" value="1"/>
</dbReference>
<dbReference type="GO" id="GO:0000155">
    <property type="term" value="F:phosphorelay sensor kinase activity"/>
    <property type="evidence" value="ECO:0007669"/>
    <property type="project" value="InterPro"/>
</dbReference>
<evidence type="ECO:0000256" key="8">
    <source>
        <dbReference type="SAM" id="Phobius"/>
    </source>
</evidence>
<feature type="domain" description="HAMP" evidence="10">
    <location>
        <begin position="328"/>
        <end position="380"/>
    </location>
</feature>
<dbReference type="InterPro" id="IPR003660">
    <property type="entry name" value="HAMP_dom"/>
</dbReference>
<protein>
    <recommendedName>
        <fullName evidence="3">histidine kinase</fullName>
        <ecNumber evidence="3">2.7.13.3</ecNumber>
    </recommendedName>
</protein>
<proteinExistence type="predicted"/>
<dbReference type="EMBL" id="NIOJ01000004">
    <property type="protein sequence ID" value="PNU01134.1"/>
    <property type="molecule type" value="Genomic_DNA"/>
</dbReference>
<dbReference type="SUPFAM" id="SSF158472">
    <property type="entry name" value="HAMP domain-like"/>
    <property type="match status" value="1"/>
</dbReference>
<dbReference type="SMART" id="SM00304">
    <property type="entry name" value="HAMP"/>
    <property type="match status" value="1"/>
</dbReference>
<evidence type="ECO:0000259" key="9">
    <source>
        <dbReference type="PROSITE" id="PS50109"/>
    </source>
</evidence>
<dbReference type="RefSeq" id="WP_103080263.1">
    <property type="nucleotide sequence ID" value="NZ_CP021850.1"/>
</dbReference>
<evidence type="ECO:0000259" key="10">
    <source>
        <dbReference type="PROSITE" id="PS50885"/>
    </source>
</evidence>
<dbReference type="PRINTS" id="PR00344">
    <property type="entry name" value="BCTRLSENSOR"/>
</dbReference>
<feature type="transmembrane region" description="Helical" evidence="8">
    <location>
        <begin position="21"/>
        <end position="42"/>
    </location>
</feature>
<evidence type="ECO:0000256" key="2">
    <source>
        <dbReference type="ARBA" id="ARBA00004370"/>
    </source>
</evidence>
<dbReference type="Gene3D" id="1.10.8.500">
    <property type="entry name" value="HAMP domain in histidine kinase"/>
    <property type="match status" value="1"/>
</dbReference>